<dbReference type="InterPro" id="IPR036514">
    <property type="entry name" value="SGNH_hydro_sf"/>
</dbReference>
<evidence type="ECO:0000256" key="1">
    <source>
        <dbReference type="ARBA" id="ARBA00004418"/>
    </source>
</evidence>
<dbReference type="AlphaFoldDB" id="A0A518BNC7"/>
<dbReference type="Gene3D" id="3.40.50.1110">
    <property type="entry name" value="SGNH hydrolase"/>
    <property type="match status" value="1"/>
</dbReference>
<protein>
    <recommendedName>
        <fullName evidence="7">AlgX/AlgJ SGNH hydrolase-like domain-containing protein</fullName>
    </recommendedName>
</protein>
<dbReference type="EMBL" id="CP036287">
    <property type="protein sequence ID" value="QDU68443.1"/>
    <property type="molecule type" value="Genomic_DNA"/>
</dbReference>
<evidence type="ECO:0000256" key="4">
    <source>
        <dbReference type="ARBA" id="ARBA00022729"/>
    </source>
</evidence>
<evidence type="ECO:0000256" key="5">
    <source>
        <dbReference type="ARBA" id="ARBA00022764"/>
    </source>
</evidence>
<dbReference type="Proteomes" id="UP000316921">
    <property type="component" value="Chromosome"/>
</dbReference>
<keyword evidence="4" id="KW-0732">Signal</keyword>
<evidence type="ECO:0000256" key="6">
    <source>
        <dbReference type="ARBA" id="ARBA00022841"/>
    </source>
</evidence>
<proteinExistence type="predicted"/>
<dbReference type="Pfam" id="PF16822">
    <property type="entry name" value="ALGX"/>
    <property type="match status" value="1"/>
</dbReference>
<keyword evidence="9" id="KW-1185">Reference proteome</keyword>
<dbReference type="InterPro" id="IPR031811">
    <property type="entry name" value="ALGX/ALGJ_SGNH-like"/>
</dbReference>
<dbReference type="GO" id="GO:0042121">
    <property type="term" value="P:alginic acid biosynthetic process"/>
    <property type="evidence" value="ECO:0007669"/>
    <property type="project" value="UniProtKB-UniPathway"/>
</dbReference>
<keyword evidence="6" id="KW-0016">Alginate biosynthesis</keyword>
<keyword evidence="3" id="KW-0808">Transferase</keyword>
<comment type="subcellular location">
    <subcellularLocation>
        <location evidence="1">Periplasm</location>
    </subcellularLocation>
</comment>
<dbReference type="RefSeq" id="WP_145067450.1">
    <property type="nucleotide sequence ID" value="NZ_CP036287.1"/>
</dbReference>
<dbReference type="UniPathway" id="UPA00286"/>
<accession>A0A518BNC7</accession>
<dbReference type="GO" id="GO:0042597">
    <property type="term" value="C:periplasmic space"/>
    <property type="evidence" value="ECO:0007669"/>
    <property type="project" value="UniProtKB-SubCell"/>
</dbReference>
<name>A0A518BNC7_9BACT</name>
<evidence type="ECO:0000313" key="9">
    <source>
        <dbReference type="Proteomes" id="UP000316921"/>
    </source>
</evidence>
<dbReference type="GO" id="GO:0016788">
    <property type="term" value="F:hydrolase activity, acting on ester bonds"/>
    <property type="evidence" value="ECO:0007669"/>
    <property type="project" value="UniProtKB-ARBA"/>
</dbReference>
<dbReference type="KEGG" id="pbap:Pla133_35400"/>
<comment type="pathway">
    <text evidence="2">Glycan biosynthesis; alginate biosynthesis.</text>
</comment>
<keyword evidence="5" id="KW-0574">Periplasm</keyword>
<feature type="domain" description="AlgX/AlgJ SGNH hydrolase-like" evidence="7">
    <location>
        <begin position="238"/>
        <end position="376"/>
    </location>
</feature>
<evidence type="ECO:0000313" key="8">
    <source>
        <dbReference type="EMBL" id="QDU68443.1"/>
    </source>
</evidence>
<evidence type="ECO:0000259" key="7">
    <source>
        <dbReference type="Pfam" id="PF16822"/>
    </source>
</evidence>
<gene>
    <name evidence="8" type="ORF">Pla133_35400</name>
</gene>
<organism evidence="8 9">
    <name type="scientific">Engelhardtia mirabilis</name>
    <dbReference type="NCBI Taxonomy" id="2528011"/>
    <lineage>
        <taxon>Bacteria</taxon>
        <taxon>Pseudomonadati</taxon>
        <taxon>Planctomycetota</taxon>
        <taxon>Planctomycetia</taxon>
        <taxon>Planctomycetia incertae sedis</taxon>
        <taxon>Engelhardtia</taxon>
    </lineage>
</organism>
<evidence type="ECO:0000256" key="2">
    <source>
        <dbReference type="ARBA" id="ARBA00005182"/>
    </source>
</evidence>
<reference evidence="8 9" key="1">
    <citation type="submission" date="2019-02" db="EMBL/GenBank/DDBJ databases">
        <title>Deep-cultivation of Planctomycetes and their phenomic and genomic characterization uncovers novel biology.</title>
        <authorList>
            <person name="Wiegand S."/>
            <person name="Jogler M."/>
            <person name="Boedeker C."/>
            <person name="Pinto D."/>
            <person name="Vollmers J."/>
            <person name="Rivas-Marin E."/>
            <person name="Kohn T."/>
            <person name="Peeters S.H."/>
            <person name="Heuer A."/>
            <person name="Rast P."/>
            <person name="Oberbeckmann S."/>
            <person name="Bunk B."/>
            <person name="Jeske O."/>
            <person name="Meyerdierks A."/>
            <person name="Storesund J.E."/>
            <person name="Kallscheuer N."/>
            <person name="Luecker S."/>
            <person name="Lage O.M."/>
            <person name="Pohl T."/>
            <person name="Merkel B.J."/>
            <person name="Hornburger P."/>
            <person name="Mueller R.-W."/>
            <person name="Bruemmer F."/>
            <person name="Labrenz M."/>
            <person name="Spormann A.M."/>
            <person name="Op den Camp H."/>
            <person name="Overmann J."/>
            <person name="Amann R."/>
            <person name="Jetten M.S.M."/>
            <person name="Mascher T."/>
            <person name="Medema M.H."/>
            <person name="Devos D.P."/>
            <person name="Kaster A.-K."/>
            <person name="Ovreas L."/>
            <person name="Rohde M."/>
            <person name="Galperin M.Y."/>
            <person name="Jogler C."/>
        </authorList>
    </citation>
    <scope>NUCLEOTIDE SEQUENCE [LARGE SCALE GENOMIC DNA]</scope>
    <source>
        <strain evidence="8 9">Pla133</strain>
    </source>
</reference>
<dbReference type="SUPFAM" id="SSF52266">
    <property type="entry name" value="SGNH hydrolase"/>
    <property type="match status" value="1"/>
</dbReference>
<evidence type="ECO:0000256" key="3">
    <source>
        <dbReference type="ARBA" id="ARBA00022679"/>
    </source>
</evidence>
<dbReference type="GO" id="GO:0016740">
    <property type="term" value="F:transferase activity"/>
    <property type="evidence" value="ECO:0007669"/>
    <property type="project" value="UniProtKB-KW"/>
</dbReference>
<sequence length="385" mass="43349">MAVPRRFALRAAAKLLLGFIPGVVAFDLWVGWLDRDQGSDEGSWLIDEQLGWAPRPYFENPELETKLDRFGLRNAEIPADAPPDEIRILGLGASRIYGARNVRQSQTWSYWLEQMLAGSTTPPARVLNGGVMAYSLAQAARRGIRLLDEERDGVRVDPNLVLIALSPGAQTLIDNSSARRWVRVGEKLVEEDVIEGWPEVLVPARVALHRALMNSNLYVRHRAKLDLDGDDRPQEIQSWMLSRQEAAPALAQRIERAFDELQQLHLACQARGIRLVALLMPDSEQDSDARWSHYTRNFAQFGAPPSTTPRLEGVEVMGERCRELGIEAWDLSVPISTMAEDRKRWYADDGLHWSGEGHRLIARAIYEHLLGDGWLQRLAQAGAQD</sequence>